<keyword evidence="2" id="KW-0326">Glycosidase</keyword>
<dbReference type="Pfam" id="PF00128">
    <property type="entry name" value="Alpha-amylase"/>
    <property type="match status" value="1"/>
</dbReference>
<dbReference type="OrthoDB" id="9802433at2"/>
<evidence type="ECO:0000313" key="4">
    <source>
        <dbReference type="EMBL" id="SHE23875.1"/>
    </source>
</evidence>
<dbReference type="Gene3D" id="3.20.20.80">
    <property type="entry name" value="Glycosidases"/>
    <property type="match status" value="1"/>
</dbReference>
<evidence type="ECO:0000256" key="1">
    <source>
        <dbReference type="ARBA" id="ARBA00022801"/>
    </source>
</evidence>
<evidence type="ECO:0000259" key="3">
    <source>
        <dbReference type="SMART" id="SM00642"/>
    </source>
</evidence>
<dbReference type="EMBL" id="FQTT01000001">
    <property type="protein sequence ID" value="SHE23875.1"/>
    <property type="molecule type" value="Genomic_DNA"/>
</dbReference>
<keyword evidence="1" id="KW-0378">Hydrolase</keyword>
<feature type="domain" description="Glycosyl hydrolase family 13 catalytic" evidence="3">
    <location>
        <begin position="12"/>
        <end position="353"/>
    </location>
</feature>
<accession>A0A1M4RV69</accession>
<evidence type="ECO:0000256" key="2">
    <source>
        <dbReference type="ARBA" id="ARBA00023295"/>
    </source>
</evidence>
<dbReference type="InterPro" id="IPR006047">
    <property type="entry name" value="GH13_cat_dom"/>
</dbReference>
<proteinExistence type="predicted"/>
<dbReference type="GO" id="GO:0016798">
    <property type="term" value="F:hydrolase activity, acting on glycosyl bonds"/>
    <property type="evidence" value="ECO:0007669"/>
    <property type="project" value="UniProtKB-KW"/>
</dbReference>
<dbReference type="PANTHER" id="PTHR10357">
    <property type="entry name" value="ALPHA-AMYLASE FAMILY MEMBER"/>
    <property type="match status" value="1"/>
</dbReference>
<dbReference type="CDD" id="cd11354">
    <property type="entry name" value="AmyAc_bac_CMD_like"/>
    <property type="match status" value="1"/>
</dbReference>
<gene>
    <name evidence="4" type="ORF">ACGLYG10_0072</name>
</gene>
<evidence type="ECO:0000313" key="5">
    <source>
        <dbReference type="Proteomes" id="UP000184291"/>
    </source>
</evidence>
<name>A0A1M4RV69_9ACTO</name>
<sequence length="418" mass="46484">MSSWSDSCIWWHVYPLGFTGAPIRPTEAERVLTPRLDALEPWLDYLIALGANGLALGPIFTSETHGYDTVDFYSIDPRLGDDAAFDRLIAACRRRGINVMLDGVFNHVGTAHPSFRAAMAGDERAQELFRLEHTDAGVTHQDFEGHRGLAALNHDSDAVVELVADVMRHWLRRGAMAWRLDAAYAVPPEFWARVLPRVREEFPEAWFMGEVIHGDYVDIVTRSGMDSVTQYELWKAIWSSLLDENFFELDWCLKRHNELLPAFTPLTFIGNHDVTRIASKIGDAKASLAAAILFTVGGIPSIYYGDEQAFRGEKTERLGGDDEVRPAFPAGPEQLSPLGAPMLRLHQDLIALRRRNPWLTTATTVTRHLDNRAYSYDTLGPDGQRLAVELRLEPAPVAVVTAPDGQVLRIGGDAGSGQ</sequence>
<dbReference type="Proteomes" id="UP000184291">
    <property type="component" value="Unassembled WGS sequence"/>
</dbReference>
<dbReference type="SUPFAM" id="SSF51445">
    <property type="entry name" value="(Trans)glycosidases"/>
    <property type="match status" value="1"/>
</dbReference>
<reference evidence="5" key="1">
    <citation type="submission" date="2016-09" db="EMBL/GenBank/DDBJ databases">
        <authorList>
            <person name="Strepis N."/>
        </authorList>
    </citation>
    <scope>NUCLEOTIDE SEQUENCE [LARGE SCALE GENOMIC DNA]</scope>
</reference>
<dbReference type="GO" id="GO:0005975">
    <property type="term" value="P:carbohydrate metabolic process"/>
    <property type="evidence" value="ECO:0007669"/>
    <property type="project" value="InterPro"/>
</dbReference>
<organism evidence="4 5">
    <name type="scientific">Actinomyces glycerinitolerans</name>
    <dbReference type="NCBI Taxonomy" id="1892869"/>
    <lineage>
        <taxon>Bacteria</taxon>
        <taxon>Bacillati</taxon>
        <taxon>Actinomycetota</taxon>
        <taxon>Actinomycetes</taxon>
        <taxon>Actinomycetales</taxon>
        <taxon>Actinomycetaceae</taxon>
        <taxon>Actinomyces</taxon>
    </lineage>
</organism>
<dbReference type="RefSeq" id="WP_073327016.1">
    <property type="nucleotide sequence ID" value="NZ_FQTT01000001.1"/>
</dbReference>
<dbReference type="STRING" id="1892869.ACGLYG10_0072"/>
<protein>
    <recommendedName>
        <fullName evidence="3">Glycosyl hydrolase family 13 catalytic domain-containing protein</fullName>
    </recommendedName>
</protein>
<dbReference type="AlphaFoldDB" id="A0A1M4RV69"/>
<keyword evidence="5" id="KW-1185">Reference proteome</keyword>
<dbReference type="PANTHER" id="PTHR10357:SF210">
    <property type="entry name" value="MALTODEXTRIN GLUCOSIDASE"/>
    <property type="match status" value="1"/>
</dbReference>
<dbReference type="SMART" id="SM00642">
    <property type="entry name" value="Aamy"/>
    <property type="match status" value="1"/>
</dbReference>
<dbReference type="InterPro" id="IPR017853">
    <property type="entry name" value="GH"/>
</dbReference>